<name>H1Q2C9_9BACT</name>
<proteinExistence type="predicted"/>
<evidence type="ECO:0000313" key="1">
    <source>
        <dbReference type="EMBL" id="EHO71199.1"/>
    </source>
</evidence>
<gene>
    <name evidence="1" type="ORF">HMPREF9140_01067</name>
</gene>
<dbReference type="EMBL" id="AGWK01000029">
    <property type="protein sequence ID" value="EHO71199.1"/>
    <property type="molecule type" value="Genomic_DNA"/>
</dbReference>
<protein>
    <submittedName>
        <fullName evidence="1">Uncharacterized protein</fullName>
    </submittedName>
</protein>
<sequence>MKLQEFLQAYAFEEIYPYIGLMFPKGRKLKIQFGRAYELLLSIEPIPSKKKIRYQLMQDPISKEIFCGADDNDFNSGWNVLLGKDVNKDSQADITNEEMVANCLLNVVLIGRHPKEFDEDFRQITESK</sequence>
<accession>H1Q2C9</accession>
<dbReference type="RefSeq" id="WP_006952324.1">
    <property type="nucleotide sequence ID" value="NZ_JH594522.1"/>
</dbReference>
<dbReference type="STRING" id="883158.HMPREF9140_01067"/>
<dbReference type="AlphaFoldDB" id="H1Q2C9"/>
<evidence type="ECO:0000313" key="2">
    <source>
        <dbReference type="Proteomes" id="UP000016023"/>
    </source>
</evidence>
<dbReference type="Proteomes" id="UP000016023">
    <property type="component" value="Unassembled WGS sequence"/>
</dbReference>
<keyword evidence="2" id="KW-1185">Reference proteome</keyword>
<organism evidence="1 2">
    <name type="scientific">Prevotella micans F0438</name>
    <dbReference type="NCBI Taxonomy" id="883158"/>
    <lineage>
        <taxon>Bacteria</taxon>
        <taxon>Pseudomonadati</taxon>
        <taxon>Bacteroidota</taxon>
        <taxon>Bacteroidia</taxon>
        <taxon>Bacteroidales</taxon>
        <taxon>Prevotellaceae</taxon>
        <taxon>Prevotella</taxon>
    </lineage>
</organism>
<reference evidence="1 2" key="1">
    <citation type="submission" date="2011-12" db="EMBL/GenBank/DDBJ databases">
        <title>The Genome Sequence of Prevotella micans F0438.</title>
        <authorList>
            <consortium name="The Broad Institute Genome Sequencing Platform"/>
            <person name="Earl A."/>
            <person name="Ward D."/>
            <person name="Feldgarden M."/>
            <person name="Gevers D."/>
            <person name="Izard J."/>
            <person name="Baranova O.V."/>
            <person name="Blanton J.M."/>
            <person name="Wade W.G."/>
            <person name="Dewhirst F.E."/>
            <person name="Young S.K."/>
            <person name="Zeng Q."/>
            <person name="Gargeya S."/>
            <person name="Fitzgerald M."/>
            <person name="Haas B."/>
            <person name="Abouelleil A."/>
            <person name="Alvarado L."/>
            <person name="Arachchi H.M."/>
            <person name="Berlin A."/>
            <person name="Chapman S.B."/>
            <person name="Gearin G."/>
            <person name="Goldberg J."/>
            <person name="Griggs A."/>
            <person name="Gujja S."/>
            <person name="Hansen M."/>
            <person name="Heiman D."/>
            <person name="Howarth C."/>
            <person name="Larimer J."/>
            <person name="Lui A."/>
            <person name="MacDonald P.J.P."/>
            <person name="McCowen C."/>
            <person name="Montmayeur A."/>
            <person name="Murphy C."/>
            <person name="Neiman D."/>
            <person name="Pearson M."/>
            <person name="Priest M."/>
            <person name="Roberts A."/>
            <person name="Saif S."/>
            <person name="Shea T."/>
            <person name="Sisk P."/>
            <person name="Stolte C."/>
            <person name="Sykes S."/>
            <person name="Wortman J."/>
            <person name="Nusbaum C."/>
            <person name="Birren B."/>
        </authorList>
    </citation>
    <scope>NUCLEOTIDE SEQUENCE [LARGE SCALE GENOMIC DNA]</scope>
    <source>
        <strain evidence="1 2">F0438</strain>
    </source>
</reference>
<comment type="caution">
    <text evidence="1">The sequence shown here is derived from an EMBL/GenBank/DDBJ whole genome shotgun (WGS) entry which is preliminary data.</text>
</comment>
<dbReference type="HOGENOM" id="CLU_136195_0_0_10"/>
<dbReference type="PATRIC" id="fig|883158.3.peg.1076"/>